<keyword evidence="6 17" id="KW-0812">Transmembrane</keyword>
<dbReference type="SUPFAM" id="SSF49899">
    <property type="entry name" value="Concanavalin A-like lectins/glucanases"/>
    <property type="match status" value="1"/>
</dbReference>
<dbReference type="GO" id="GO:0004672">
    <property type="term" value="F:protein kinase activity"/>
    <property type="evidence" value="ECO:0007669"/>
    <property type="project" value="InterPro"/>
</dbReference>
<dbReference type="Proteomes" id="UP000822688">
    <property type="component" value="Chromosome 8"/>
</dbReference>
<dbReference type="AlphaFoldDB" id="A0A8T0GY91"/>
<dbReference type="SMART" id="SM00220">
    <property type="entry name" value="S_TKc"/>
    <property type="match status" value="1"/>
</dbReference>
<dbReference type="Pfam" id="PF00069">
    <property type="entry name" value="Pkinase"/>
    <property type="match status" value="1"/>
</dbReference>
<keyword evidence="11 16" id="KW-0067">ATP-binding</keyword>
<keyword evidence="5" id="KW-0808">Transferase</keyword>
<dbReference type="Pfam" id="PF00139">
    <property type="entry name" value="Lectin_legB"/>
    <property type="match status" value="1"/>
</dbReference>
<feature type="binding site" evidence="16">
    <location>
        <position position="422"/>
    </location>
    <ligand>
        <name>ATP</name>
        <dbReference type="ChEBI" id="CHEBI:30616"/>
    </ligand>
</feature>
<organism evidence="19 20">
    <name type="scientific">Ceratodon purpureus</name>
    <name type="common">Fire moss</name>
    <name type="synonym">Dicranum purpureum</name>
    <dbReference type="NCBI Taxonomy" id="3225"/>
    <lineage>
        <taxon>Eukaryota</taxon>
        <taxon>Viridiplantae</taxon>
        <taxon>Streptophyta</taxon>
        <taxon>Embryophyta</taxon>
        <taxon>Bryophyta</taxon>
        <taxon>Bryophytina</taxon>
        <taxon>Bryopsida</taxon>
        <taxon>Dicranidae</taxon>
        <taxon>Pseudoditrichales</taxon>
        <taxon>Ditrichaceae</taxon>
        <taxon>Ceratodon</taxon>
    </lineage>
</organism>
<keyword evidence="10" id="KW-0418">Kinase</keyword>
<keyword evidence="8" id="KW-0430">Lectin</keyword>
<keyword evidence="13 17" id="KW-0472">Membrane</keyword>
<evidence type="ECO:0000256" key="9">
    <source>
        <dbReference type="ARBA" id="ARBA00022741"/>
    </source>
</evidence>
<name>A0A8T0GY91_CERPU</name>
<evidence type="ECO:0000256" key="5">
    <source>
        <dbReference type="ARBA" id="ARBA00022679"/>
    </source>
</evidence>
<evidence type="ECO:0000259" key="18">
    <source>
        <dbReference type="PROSITE" id="PS50011"/>
    </source>
</evidence>
<dbReference type="PROSITE" id="PS00107">
    <property type="entry name" value="PROTEIN_KINASE_ATP"/>
    <property type="match status" value="1"/>
</dbReference>
<dbReference type="PANTHER" id="PTHR27007">
    <property type="match status" value="1"/>
</dbReference>
<dbReference type="InterPro" id="IPR050528">
    <property type="entry name" value="L-type_Lectin-RKs"/>
</dbReference>
<evidence type="ECO:0000256" key="13">
    <source>
        <dbReference type="ARBA" id="ARBA00023136"/>
    </source>
</evidence>
<comment type="subcellular location">
    <subcellularLocation>
        <location evidence="1">Cell membrane</location>
        <topology evidence="1">Single-pass type I membrane protein</topology>
    </subcellularLocation>
</comment>
<sequence>MFCSISRHTESRNLHVAEPEMLIPHDHLCSAKMSRPRRCAWCGIGLILSLCTIVLYPGAYVFVQSASLSTNFSFPVFLAADDFITFGETRYNPDTLSFVISPEPAGPLRKRLFCIKLVYPRKVRVKNRESSAVTSFSTSFTFSTTQRDKSINRSGWLEDSVGFFFTFAPENKIRLLAGHADPGGSKKYGIKYFSVEFDTYNNFINEDPSDNHIGVNINSEKSDCTYNLCEGHGNSCSFPWTGRTYTAWIDYNDSTRALEIWFANGSLTEGVIKPAGFGLIRCPEVNLMNTFDDYMYVGLSGKAGPFTDTYEIMSWNFATSYAEDISTLTLLWSWLCLKTTLVICAACATAIVAAACLLRFWTRQPQSFELELDLLTGLRRFTFKELKKATNNFNESTLLGRGGFGFVYKGTLTPSGIVVAVKRLKHDAEHVQREFLAEVSSISQLRHRNLVHLQGWCHDDGHFLIVFDYMSNGSLDEWLFPSRRLHPSHPKYKRFDVFPWESRFSILEGVAAAVEYLHEEWVQCVLHRDIKSSNVMLDADFNPHLGDFGLARLIDHEKLEKTTMMAGTFGYMAPEMHYTGKATKESDVYSFGILILEVTCGKRPVNFQVEDPDENFMLLQAVWQAYEDGIILSAVDPRLLNLHCNTNSLASTAATVSLVEGRVVSLLHLGLQCCLSDPQSRPSMRVIKQVFQQVRVSTLEDDPTLALKSLAPLPSSMPLLGDLQPRLSSLAPIASTATKEALDVVESGLSPEMCCYAGVRHRSATSSYATRV</sequence>
<dbReference type="InterPro" id="IPR000719">
    <property type="entry name" value="Prot_kinase_dom"/>
</dbReference>
<evidence type="ECO:0000256" key="15">
    <source>
        <dbReference type="ARBA" id="ARBA00023180"/>
    </source>
</evidence>
<evidence type="ECO:0000256" key="3">
    <source>
        <dbReference type="ARBA" id="ARBA00010217"/>
    </source>
</evidence>
<dbReference type="InterPro" id="IPR011009">
    <property type="entry name" value="Kinase-like_dom_sf"/>
</dbReference>
<comment type="caution">
    <text evidence="19">The sequence shown here is derived from an EMBL/GenBank/DDBJ whole genome shotgun (WGS) entry which is preliminary data.</text>
</comment>
<comment type="similarity">
    <text evidence="3">In the C-terminal section; belongs to the protein kinase superfamily. Ser/Thr protein kinase family.</text>
</comment>
<dbReference type="PROSITE" id="PS50011">
    <property type="entry name" value="PROTEIN_KINASE_DOM"/>
    <property type="match status" value="1"/>
</dbReference>
<evidence type="ECO:0000256" key="14">
    <source>
        <dbReference type="ARBA" id="ARBA00023170"/>
    </source>
</evidence>
<evidence type="ECO:0000256" key="17">
    <source>
        <dbReference type="SAM" id="Phobius"/>
    </source>
</evidence>
<gene>
    <name evidence="19" type="ORF">KC19_8G136700</name>
</gene>
<proteinExistence type="inferred from homology"/>
<dbReference type="InterPro" id="IPR013320">
    <property type="entry name" value="ConA-like_dom_sf"/>
</dbReference>
<dbReference type="Gene3D" id="2.60.120.200">
    <property type="match status" value="1"/>
</dbReference>
<dbReference type="InterPro" id="IPR017441">
    <property type="entry name" value="Protein_kinase_ATP_BS"/>
</dbReference>
<evidence type="ECO:0000256" key="4">
    <source>
        <dbReference type="ARBA" id="ARBA00022475"/>
    </source>
</evidence>
<dbReference type="GO" id="GO:0002229">
    <property type="term" value="P:defense response to oomycetes"/>
    <property type="evidence" value="ECO:0007669"/>
    <property type="project" value="UniProtKB-ARBA"/>
</dbReference>
<dbReference type="InterPro" id="IPR001220">
    <property type="entry name" value="Legume_lectin_dom"/>
</dbReference>
<keyword evidence="12 17" id="KW-1133">Transmembrane helix</keyword>
<evidence type="ECO:0000313" key="20">
    <source>
        <dbReference type="Proteomes" id="UP000822688"/>
    </source>
</evidence>
<evidence type="ECO:0000256" key="12">
    <source>
        <dbReference type="ARBA" id="ARBA00022989"/>
    </source>
</evidence>
<evidence type="ECO:0000256" key="7">
    <source>
        <dbReference type="ARBA" id="ARBA00022729"/>
    </source>
</evidence>
<evidence type="ECO:0000256" key="1">
    <source>
        <dbReference type="ARBA" id="ARBA00004251"/>
    </source>
</evidence>
<dbReference type="FunFam" id="1.10.510.10:FF:000240">
    <property type="entry name" value="Lectin-domain containing receptor kinase A4.3"/>
    <property type="match status" value="1"/>
</dbReference>
<evidence type="ECO:0000256" key="10">
    <source>
        <dbReference type="ARBA" id="ARBA00022777"/>
    </source>
</evidence>
<keyword evidence="4" id="KW-1003">Cell membrane</keyword>
<dbReference type="FunFam" id="3.30.200.20:FF:000178">
    <property type="entry name" value="serine/threonine-protein kinase PBS1-like"/>
    <property type="match status" value="1"/>
</dbReference>
<dbReference type="InterPro" id="IPR008271">
    <property type="entry name" value="Ser/Thr_kinase_AS"/>
</dbReference>
<comment type="similarity">
    <text evidence="2">In the N-terminal section; belongs to the leguminous lectin family.</text>
</comment>
<reference evidence="19" key="1">
    <citation type="submission" date="2020-06" db="EMBL/GenBank/DDBJ databases">
        <title>WGS assembly of Ceratodon purpureus strain R40.</title>
        <authorList>
            <person name="Carey S.B."/>
            <person name="Jenkins J."/>
            <person name="Shu S."/>
            <person name="Lovell J.T."/>
            <person name="Sreedasyam A."/>
            <person name="Maumus F."/>
            <person name="Tiley G.P."/>
            <person name="Fernandez-Pozo N."/>
            <person name="Barry K."/>
            <person name="Chen C."/>
            <person name="Wang M."/>
            <person name="Lipzen A."/>
            <person name="Daum C."/>
            <person name="Saski C.A."/>
            <person name="Payton A.C."/>
            <person name="Mcbreen J.C."/>
            <person name="Conrad R.E."/>
            <person name="Kollar L.M."/>
            <person name="Olsson S."/>
            <person name="Huttunen S."/>
            <person name="Landis J.B."/>
            <person name="Wickett N.J."/>
            <person name="Johnson M.G."/>
            <person name="Rensing S.A."/>
            <person name="Grimwood J."/>
            <person name="Schmutz J."/>
            <person name="Mcdaniel S.F."/>
        </authorList>
    </citation>
    <scope>NUCLEOTIDE SEQUENCE</scope>
    <source>
        <strain evidence="19">R40</strain>
    </source>
</reference>
<protein>
    <recommendedName>
        <fullName evidence="18">Protein kinase domain-containing protein</fullName>
    </recommendedName>
</protein>
<keyword evidence="15" id="KW-0325">Glycoprotein</keyword>
<dbReference type="PROSITE" id="PS00108">
    <property type="entry name" value="PROTEIN_KINASE_ST"/>
    <property type="match status" value="1"/>
</dbReference>
<evidence type="ECO:0000256" key="2">
    <source>
        <dbReference type="ARBA" id="ARBA00008536"/>
    </source>
</evidence>
<evidence type="ECO:0000256" key="8">
    <source>
        <dbReference type="ARBA" id="ARBA00022734"/>
    </source>
</evidence>
<keyword evidence="9 16" id="KW-0547">Nucleotide-binding</keyword>
<keyword evidence="20" id="KW-1185">Reference proteome</keyword>
<evidence type="ECO:0000256" key="6">
    <source>
        <dbReference type="ARBA" id="ARBA00022692"/>
    </source>
</evidence>
<dbReference type="GO" id="GO:0005524">
    <property type="term" value="F:ATP binding"/>
    <property type="evidence" value="ECO:0007669"/>
    <property type="project" value="UniProtKB-UniRule"/>
</dbReference>
<accession>A0A8T0GY91</accession>
<keyword evidence="14" id="KW-0675">Receptor</keyword>
<dbReference type="EMBL" id="CM026429">
    <property type="protein sequence ID" value="KAG0564751.1"/>
    <property type="molecule type" value="Genomic_DNA"/>
</dbReference>
<keyword evidence="7" id="KW-0732">Signal</keyword>
<dbReference type="Gene3D" id="3.30.200.20">
    <property type="entry name" value="Phosphorylase Kinase, domain 1"/>
    <property type="match status" value="1"/>
</dbReference>
<feature type="domain" description="Protein kinase" evidence="18">
    <location>
        <begin position="393"/>
        <end position="705"/>
    </location>
</feature>
<evidence type="ECO:0000256" key="16">
    <source>
        <dbReference type="PROSITE-ProRule" id="PRU10141"/>
    </source>
</evidence>
<evidence type="ECO:0000256" key="11">
    <source>
        <dbReference type="ARBA" id="ARBA00022840"/>
    </source>
</evidence>
<evidence type="ECO:0000313" key="19">
    <source>
        <dbReference type="EMBL" id="KAG0564751.1"/>
    </source>
</evidence>
<dbReference type="SUPFAM" id="SSF56112">
    <property type="entry name" value="Protein kinase-like (PK-like)"/>
    <property type="match status" value="1"/>
</dbReference>
<dbReference type="GO" id="GO:0030246">
    <property type="term" value="F:carbohydrate binding"/>
    <property type="evidence" value="ECO:0007669"/>
    <property type="project" value="UniProtKB-KW"/>
</dbReference>
<dbReference type="GO" id="GO:0005886">
    <property type="term" value="C:plasma membrane"/>
    <property type="evidence" value="ECO:0007669"/>
    <property type="project" value="UniProtKB-SubCell"/>
</dbReference>
<dbReference type="Gene3D" id="1.10.510.10">
    <property type="entry name" value="Transferase(Phosphotransferase) domain 1"/>
    <property type="match status" value="1"/>
</dbReference>
<feature type="transmembrane region" description="Helical" evidence="17">
    <location>
        <begin position="40"/>
        <end position="63"/>
    </location>
</feature>